<comment type="caution">
    <text evidence="1">The sequence shown here is derived from an EMBL/GenBank/DDBJ whole genome shotgun (WGS) entry which is preliminary data.</text>
</comment>
<dbReference type="AlphaFoldDB" id="A0A0F9P177"/>
<sequence length="114" mass="13055">MGKKADVLCIGCYLPELKDMLDYPADWYDDTKEGSLVTRGGLLNCNTSGQSTELAKALGVEMWDFNTHQLKIDKIDWNALIELSEECAEWDEEKVEHLRTLLKHKFICMFQPNG</sequence>
<protein>
    <submittedName>
        <fullName evidence="1">Uncharacterized protein</fullName>
    </submittedName>
</protein>
<proteinExistence type="predicted"/>
<gene>
    <name evidence="1" type="ORF">LCGC14_1194510</name>
</gene>
<name>A0A0F9P177_9ZZZZ</name>
<organism evidence="1">
    <name type="scientific">marine sediment metagenome</name>
    <dbReference type="NCBI Taxonomy" id="412755"/>
    <lineage>
        <taxon>unclassified sequences</taxon>
        <taxon>metagenomes</taxon>
        <taxon>ecological metagenomes</taxon>
    </lineage>
</organism>
<accession>A0A0F9P177</accession>
<dbReference type="EMBL" id="LAZR01006090">
    <property type="protein sequence ID" value="KKM94825.1"/>
    <property type="molecule type" value="Genomic_DNA"/>
</dbReference>
<reference evidence="1" key="1">
    <citation type="journal article" date="2015" name="Nature">
        <title>Complex archaea that bridge the gap between prokaryotes and eukaryotes.</title>
        <authorList>
            <person name="Spang A."/>
            <person name="Saw J.H."/>
            <person name="Jorgensen S.L."/>
            <person name="Zaremba-Niedzwiedzka K."/>
            <person name="Martijn J."/>
            <person name="Lind A.E."/>
            <person name="van Eijk R."/>
            <person name="Schleper C."/>
            <person name="Guy L."/>
            <person name="Ettema T.J."/>
        </authorList>
    </citation>
    <scope>NUCLEOTIDE SEQUENCE</scope>
</reference>
<evidence type="ECO:0000313" key="1">
    <source>
        <dbReference type="EMBL" id="KKM94825.1"/>
    </source>
</evidence>